<comment type="caution">
    <text evidence="1">The sequence shown here is derived from an EMBL/GenBank/DDBJ whole genome shotgun (WGS) entry which is preliminary data.</text>
</comment>
<sequence>MASEQAAAAKAKALFFIFILLTCGRQFLGQNPNFINKRKVELQALTKNPPSIYCQMDKLQSQ</sequence>
<reference evidence="2" key="1">
    <citation type="submission" date="2016-10" db="EMBL/GenBank/DDBJ databases">
        <authorList>
            <person name="Bumgarner R.E."/>
            <person name="Fredricks D.N."/>
            <person name="Srinivasan S."/>
        </authorList>
    </citation>
    <scope>NUCLEOTIDE SEQUENCE [LARGE SCALE GENOMIC DNA]</scope>
    <source>
        <strain evidence="2">KA00225</strain>
    </source>
</reference>
<name>A0A2K1STY2_GARVA</name>
<evidence type="ECO:0000313" key="1">
    <source>
        <dbReference type="EMBL" id="PNS42993.1"/>
    </source>
</evidence>
<protein>
    <submittedName>
        <fullName evidence="1">Uncharacterized protein</fullName>
    </submittedName>
</protein>
<dbReference type="EMBL" id="MNLH01000005">
    <property type="protein sequence ID" value="PNS42993.1"/>
    <property type="molecule type" value="Genomic_DNA"/>
</dbReference>
<proteinExistence type="predicted"/>
<dbReference type="Proteomes" id="UP000236146">
    <property type="component" value="Unassembled WGS sequence"/>
</dbReference>
<accession>A0A2K1STY2</accession>
<gene>
    <name evidence="1" type="ORF">BFS05_05215</name>
</gene>
<dbReference type="AlphaFoldDB" id="A0A2K1STY2"/>
<evidence type="ECO:0000313" key="2">
    <source>
        <dbReference type="Proteomes" id="UP000236146"/>
    </source>
</evidence>
<organism evidence="1 2">
    <name type="scientific">Gardnerella vaginalis</name>
    <dbReference type="NCBI Taxonomy" id="2702"/>
    <lineage>
        <taxon>Bacteria</taxon>
        <taxon>Bacillati</taxon>
        <taxon>Actinomycetota</taxon>
        <taxon>Actinomycetes</taxon>
        <taxon>Bifidobacteriales</taxon>
        <taxon>Bifidobacteriaceae</taxon>
        <taxon>Gardnerella</taxon>
    </lineage>
</organism>